<feature type="transmembrane region" description="Helical" evidence="3">
    <location>
        <begin position="256"/>
        <end position="274"/>
    </location>
</feature>
<feature type="transmembrane region" description="Helical" evidence="3">
    <location>
        <begin position="222"/>
        <end position="244"/>
    </location>
</feature>
<feature type="transmembrane region" description="Helical" evidence="3">
    <location>
        <begin position="281"/>
        <end position="303"/>
    </location>
</feature>
<dbReference type="GO" id="GO:0012505">
    <property type="term" value="C:endomembrane system"/>
    <property type="evidence" value="ECO:0007669"/>
    <property type="project" value="UniProtKB-SubCell"/>
</dbReference>
<evidence type="ECO:0000256" key="2">
    <source>
        <dbReference type="ARBA" id="ARBA00022448"/>
    </source>
</evidence>
<keyword evidence="2" id="KW-0813">Transport</keyword>
<keyword evidence="5" id="KW-1185">Reference proteome</keyword>
<feature type="transmembrane region" description="Helical" evidence="3">
    <location>
        <begin position="59"/>
        <end position="81"/>
    </location>
</feature>
<keyword evidence="3" id="KW-1133">Transmembrane helix</keyword>
<keyword evidence="3" id="KW-0472">Membrane</keyword>
<organism evidence="4 5">
    <name type="scientific">Zunongwangia mangrovi</name>
    <dbReference type="NCBI Taxonomy" id="1334022"/>
    <lineage>
        <taxon>Bacteria</taxon>
        <taxon>Pseudomonadati</taxon>
        <taxon>Bacteroidota</taxon>
        <taxon>Flavobacteriia</taxon>
        <taxon>Flavobacteriales</taxon>
        <taxon>Flavobacteriaceae</taxon>
        <taxon>Zunongwangia</taxon>
    </lineage>
</organism>
<evidence type="ECO:0000313" key="4">
    <source>
        <dbReference type="EMBL" id="SFC05272.1"/>
    </source>
</evidence>
<feature type="transmembrane region" description="Helical" evidence="3">
    <location>
        <begin position="93"/>
        <end position="115"/>
    </location>
</feature>
<evidence type="ECO:0008006" key="6">
    <source>
        <dbReference type="Google" id="ProtNLM"/>
    </source>
</evidence>
<dbReference type="PANTHER" id="PTHR36838:SF3">
    <property type="entry name" value="TRANSPORTER AUXIN EFFLUX CARRIER EC FAMILY"/>
    <property type="match status" value="1"/>
</dbReference>
<dbReference type="Proteomes" id="UP000199438">
    <property type="component" value="Unassembled WGS sequence"/>
</dbReference>
<evidence type="ECO:0000313" key="5">
    <source>
        <dbReference type="Proteomes" id="UP000199438"/>
    </source>
</evidence>
<dbReference type="AlphaFoldDB" id="A0A1I1G1W2"/>
<proteinExistence type="predicted"/>
<feature type="transmembrane region" description="Helical" evidence="3">
    <location>
        <begin position="152"/>
        <end position="171"/>
    </location>
</feature>
<sequence>MGTFKDLYLSLLPYLCCIPIGYLISKREWIPKSWIHKPLLFVLLPILVIDHVLDAGFSNLVILAIISFLLAFLMIFPAMLVDKTVDNSGNINILKSGFSYFNVAFFGIPTVKSLFGDDAVTTLICIYVGTALYGNIIGYIQVAKSKFSTKQAIIEVLKVPFIYIIILALILKGFKVETPEALKPVVDVMGTVVSVMGMLIIGMNLTNIKFKSLNWGYYSKVLGIRAISAILITAALMGLEYWLVDGLEKEQRQVMALIPLFPIAANLAVFASFLKSQEKQAALLIVFSMVISMILVPIGALIFA</sequence>
<dbReference type="STRING" id="1334022.SAMN04487907_10276"/>
<name>A0A1I1G1W2_9FLAO</name>
<keyword evidence="3" id="KW-0812">Transmembrane</keyword>
<dbReference type="OrthoDB" id="9810457at2"/>
<dbReference type="Gene3D" id="1.20.1530.20">
    <property type="match status" value="1"/>
</dbReference>
<feature type="transmembrane region" description="Helical" evidence="3">
    <location>
        <begin position="121"/>
        <end position="140"/>
    </location>
</feature>
<comment type="subcellular location">
    <subcellularLocation>
        <location evidence="1">Endomembrane system</location>
        <topology evidence="1">Multi-pass membrane protein</topology>
    </subcellularLocation>
</comment>
<feature type="transmembrane region" description="Helical" evidence="3">
    <location>
        <begin position="6"/>
        <end position="24"/>
    </location>
</feature>
<reference evidence="5" key="1">
    <citation type="submission" date="2016-10" db="EMBL/GenBank/DDBJ databases">
        <authorList>
            <person name="Varghese N."/>
            <person name="Submissions S."/>
        </authorList>
    </citation>
    <scope>NUCLEOTIDE SEQUENCE [LARGE SCALE GENOMIC DNA]</scope>
    <source>
        <strain evidence="5">DSM 24499</strain>
    </source>
</reference>
<dbReference type="InterPro" id="IPR038770">
    <property type="entry name" value="Na+/solute_symporter_sf"/>
</dbReference>
<gene>
    <name evidence="4" type="ORF">SAMN04487907_10276</name>
</gene>
<dbReference type="RefSeq" id="WP_092540839.1">
    <property type="nucleotide sequence ID" value="NZ_FOKV01000002.1"/>
</dbReference>
<evidence type="ECO:0000256" key="1">
    <source>
        <dbReference type="ARBA" id="ARBA00004127"/>
    </source>
</evidence>
<feature type="transmembrane region" description="Helical" evidence="3">
    <location>
        <begin position="191"/>
        <end position="210"/>
    </location>
</feature>
<accession>A0A1I1G1W2</accession>
<protein>
    <recommendedName>
        <fullName evidence="6">Permease</fullName>
    </recommendedName>
</protein>
<evidence type="ECO:0000256" key="3">
    <source>
        <dbReference type="SAM" id="Phobius"/>
    </source>
</evidence>
<dbReference type="EMBL" id="FOKV01000002">
    <property type="protein sequence ID" value="SFC05272.1"/>
    <property type="molecule type" value="Genomic_DNA"/>
</dbReference>
<dbReference type="PANTHER" id="PTHR36838">
    <property type="entry name" value="AUXIN EFFLUX CARRIER FAMILY PROTEIN"/>
    <property type="match status" value="1"/>
</dbReference>